<dbReference type="InterPro" id="IPR008778">
    <property type="entry name" value="Pirin_C_dom"/>
</dbReference>
<dbReference type="FunFam" id="2.60.120.10:FF:000055">
    <property type="entry name" value="pirin"/>
    <property type="match status" value="1"/>
</dbReference>
<organism evidence="8 9">
    <name type="scientific">Geranomyces variabilis</name>
    <dbReference type="NCBI Taxonomy" id="109894"/>
    <lineage>
        <taxon>Eukaryota</taxon>
        <taxon>Fungi</taxon>
        <taxon>Fungi incertae sedis</taxon>
        <taxon>Chytridiomycota</taxon>
        <taxon>Chytridiomycota incertae sedis</taxon>
        <taxon>Chytridiomycetes</taxon>
        <taxon>Spizellomycetales</taxon>
        <taxon>Powellomycetaceae</taxon>
        <taxon>Geranomyces</taxon>
    </lineage>
</organism>
<dbReference type="PANTHER" id="PTHR13903">
    <property type="entry name" value="PIRIN-RELATED"/>
    <property type="match status" value="1"/>
</dbReference>
<feature type="binding site" evidence="4">
    <location>
        <position position="109"/>
    </location>
    <ligand>
        <name>Fe cation</name>
        <dbReference type="ChEBI" id="CHEBI:24875"/>
    </ligand>
</feature>
<dbReference type="EMBL" id="JADGJQ010000022">
    <property type="protein sequence ID" value="KAJ3179150.1"/>
    <property type="molecule type" value="Genomic_DNA"/>
</dbReference>
<dbReference type="Proteomes" id="UP001212152">
    <property type="component" value="Unassembled WGS sequence"/>
</dbReference>
<evidence type="ECO:0000313" key="9">
    <source>
        <dbReference type="Proteomes" id="UP001212152"/>
    </source>
</evidence>
<keyword evidence="4" id="KW-0408">Iron</keyword>
<comment type="cofactor">
    <cofactor evidence="4">
        <name>Fe cation</name>
        <dbReference type="ChEBI" id="CHEBI:24875"/>
    </cofactor>
    <text evidence="4">Binds 1 Fe cation per subunit.</text>
</comment>
<proteinExistence type="inferred from homology"/>
<evidence type="ECO:0000256" key="1">
    <source>
        <dbReference type="ARBA" id="ARBA00004123"/>
    </source>
</evidence>
<evidence type="ECO:0000256" key="5">
    <source>
        <dbReference type="RuleBase" id="RU003457"/>
    </source>
</evidence>
<reference evidence="8" key="1">
    <citation type="submission" date="2020-05" db="EMBL/GenBank/DDBJ databases">
        <title>Phylogenomic resolution of chytrid fungi.</title>
        <authorList>
            <person name="Stajich J.E."/>
            <person name="Amses K."/>
            <person name="Simmons R."/>
            <person name="Seto K."/>
            <person name="Myers J."/>
            <person name="Bonds A."/>
            <person name="Quandt C.A."/>
            <person name="Barry K."/>
            <person name="Liu P."/>
            <person name="Grigoriev I."/>
            <person name="Longcore J.E."/>
            <person name="James T.Y."/>
        </authorList>
    </citation>
    <scope>NUCLEOTIDE SEQUENCE</scope>
    <source>
        <strain evidence="8">JEL0379</strain>
    </source>
</reference>
<dbReference type="AlphaFoldDB" id="A0AAD5TKD5"/>
<dbReference type="GO" id="GO:0046872">
    <property type="term" value="F:metal ion binding"/>
    <property type="evidence" value="ECO:0007669"/>
    <property type="project" value="UniProtKB-KW"/>
</dbReference>
<evidence type="ECO:0000256" key="3">
    <source>
        <dbReference type="ARBA" id="ARBA00023242"/>
    </source>
</evidence>
<feature type="binding site" evidence="4">
    <location>
        <position position="63"/>
    </location>
    <ligand>
        <name>Fe cation</name>
        <dbReference type="ChEBI" id="CHEBI:24875"/>
    </ligand>
</feature>
<dbReference type="Gene3D" id="2.60.120.10">
    <property type="entry name" value="Jelly Rolls"/>
    <property type="match status" value="2"/>
</dbReference>
<dbReference type="CDD" id="cd02247">
    <property type="entry name" value="cupin_pirin_C"/>
    <property type="match status" value="1"/>
</dbReference>
<name>A0AAD5TKD5_9FUNG</name>
<dbReference type="InterPro" id="IPR012093">
    <property type="entry name" value="Pirin"/>
</dbReference>
<dbReference type="SUPFAM" id="SSF51182">
    <property type="entry name" value="RmlC-like cupins"/>
    <property type="match status" value="1"/>
</dbReference>
<keyword evidence="3" id="KW-0539">Nucleus</keyword>
<dbReference type="PANTHER" id="PTHR13903:SF8">
    <property type="entry name" value="PIRIN"/>
    <property type="match status" value="1"/>
</dbReference>
<keyword evidence="4" id="KW-0479">Metal-binding</keyword>
<dbReference type="Pfam" id="PF05726">
    <property type="entry name" value="Pirin_C"/>
    <property type="match status" value="1"/>
</dbReference>
<dbReference type="GO" id="GO:0005634">
    <property type="term" value="C:nucleus"/>
    <property type="evidence" value="ECO:0007669"/>
    <property type="project" value="UniProtKB-SubCell"/>
</dbReference>
<evidence type="ECO:0000256" key="2">
    <source>
        <dbReference type="ARBA" id="ARBA00008416"/>
    </source>
</evidence>
<sequence>MTASQTTTRAFKSVAKVVLSVAQAEGVGAIVRRSIGTHQLRNLDPFLMLDEFTVNPGAGFPDHPHRGFATVTYMLAGSFDHEDFCGHKGRINPGDLQWMTAGRGILHAEMPNPASSETAHGLQLWVNLPAKDKMCAPTYQELPNTDVPRAQSPDGGAVIKVIAGTSYGVPAKVVTNSPILYLDVVLEKDRVFEQVVPAGWTAFVYTLDGGEIDVGCSEVDGGATPTRVGPHNTVVLGAEGDSLMVKAVSKAHFVVIGGQKINEPIVQHGPFVMNTRDEILQAFTDYERGVNGFEGSKKWASKIAARGGSVEF</sequence>
<feature type="domain" description="Pirin N-terminal" evidence="6">
    <location>
        <begin position="31"/>
        <end position="126"/>
    </location>
</feature>
<dbReference type="InterPro" id="IPR011051">
    <property type="entry name" value="RmlC_Cupin_sf"/>
</dbReference>
<dbReference type="InterPro" id="IPR003829">
    <property type="entry name" value="Pirin_N_dom"/>
</dbReference>
<evidence type="ECO:0000259" key="7">
    <source>
        <dbReference type="Pfam" id="PF05726"/>
    </source>
</evidence>
<evidence type="ECO:0000259" key="6">
    <source>
        <dbReference type="Pfam" id="PF02678"/>
    </source>
</evidence>
<evidence type="ECO:0000313" key="8">
    <source>
        <dbReference type="EMBL" id="KAJ3179150.1"/>
    </source>
</evidence>
<comment type="similarity">
    <text evidence="2 5">Belongs to the pirin family.</text>
</comment>
<evidence type="ECO:0000256" key="4">
    <source>
        <dbReference type="PIRSR" id="PIRSR006232-1"/>
    </source>
</evidence>
<dbReference type="InterPro" id="IPR014710">
    <property type="entry name" value="RmlC-like_jellyroll"/>
</dbReference>
<feature type="domain" description="Pirin C-terminal" evidence="7">
    <location>
        <begin position="181"/>
        <end position="291"/>
    </location>
</feature>
<comment type="caution">
    <text evidence="8">The sequence shown here is derived from an EMBL/GenBank/DDBJ whole genome shotgun (WGS) entry which is preliminary data.</text>
</comment>
<keyword evidence="9" id="KW-1185">Reference proteome</keyword>
<dbReference type="Pfam" id="PF02678">
    <property type="entry name" value="Pirin"/>
    <property type="match status" value="1"/>
</dbReference>
<evidence type="ECO:0008006" key="10">
    <source>
        <dbReference type="Google" id="ProtNLM"/>
    </source>
</evidence>
<gene>
    <name evidence="8" type="ORF">HDU87_003108</name>
</gene>
<feature type="binding site" evidence="4">
    <location>
        <position position="107"/>
    </location>
    <ligand>
        <name>Fe cation</name>
        <dbReference type="ChEBI" id="CHEBI:24875"/>
    </ligand>
</feature>
<comment type="subcellular location">
    <subcellularLocation>
        <location evidence="1">Nucleus</location>
    </subcellularLocation>
</comment>
<dbReference type="CDD" id="cd02909">
    <property type="entry name" value="cupin_pirin_N"/>
    <property type="match status" value="1"/>
</dbReference>
<feature type="binding site" evidence="4">
    <location>
        <position position="65"/>
    </location>
    <ligand>
        <name>Fe cation</name>
        <dbReference type="ChEBI" id="CHEBI:24875"/>
    </ligand>
</feature>
<accession>A0AAD5TKD5</accession>
<dbReference type="PIRSF" id="PIRSF006232">
    <property type="entry name" value="Pirin"/>
    <property type="match status" value="1"/>
</dbReference>
<protein>
    <recommendedName>
        <fullName evidence="10">Pirin</fullName>
    </recommendedName>
</protein>